<dbReference type="InterPro" id="IPR012340">
    <property type="entry name" value="NA-bd_OB-fold"/>
</dbReference>
<evidence type="ECO:0000313" key="4">
    <source>
        <dbReference type="Proteomes" id="UP000653411"/>
    </source>
</evidence>
<dbReference type="EMBL" id="BMML01000052">
    <property type="protein sequence ID" value="GGN46234.1"/>
    <property type="molecule type" value="Genomic_DNA"/>
</dbReference>
<protein>
    <recommendedName>
        <fullName evidence="5">DNA-binding protein</fullName>
    </recommendedName>
</protein>
<dbReference type="Pfam" id="PF12172">
    <property type="entry name" value="zf-ChsH2"/>
    <property type="match status" value="1"/>
</dbReference>
<dbReference type="Pfam" id="PF01796">
    <property type="entry name" value="OB_ChsH2_C"/>
    <property type="match status" value="1"/>
</dbReference>
<evidence type="ECO:0008006" key="5">
    <source>
        <dbReference type="Google" id="ProtNLM"/>
    </source>
</evidence>
<dbReference type="Gene3D" id="6.10.30.10">
    <property type="match status" value="1"/>
</dbReference>
<feature type="domain" description="ChsH2 C-terminal OB-fold" evidence="1">
    <location>
        <begin position="57"/>
        <end position="122"/>
    </location>
</feature>
<dbReference type="PANTHER" id="PTHR34075:SF5">
    <property type="entry name" value="BLR3430 PROTEIN"/>
    <property type="match status" value="1"/>
</dbReference>
<dbReference type="AlphaFoldDB" id="A0A917XQQ5"/>
<feature type="domain" description="ChsH2 rubredoxin-like zinc ribbon" evidence="2">
    <location>
        <begin position="22"/>
        <end position="54"/>
    </location>
</feature>
<evidence type="ECO:0000313" key="3">
    <source>
        <dbReference type="EMBL" id="GGN46234.1"/>
    </source>
</evidence>
<dbReference type="InterPro" id="IPR002878">
    <property type="entry name" value="ChsH2_C"/>
</dbReference>
<dbReference type="Proteomes" id="UP000653411">
    <property type="component" value="Unassembled WGS sequence"/>
</dbReference>
<dbReference type="PANTHER" id="PTHR34075">
    <property type="entry name" value="BLR3430 PROTEIN"/>
    <property type="match status" value="1"/>
</dbReference>
<comment type="caution">
    <text evidence="3">The sequence shown here is derived from an EMBL/GenBank/DDBJ whole genome shotgun (WGS) entry which is preliminary data.</text>
</comment>
<accession>A0A917XQQ5</accession>
<organism evidence="3 4">
    <name type="scientific">Streptomyces fuscichromogenes</name>
    <dbReference type="NCBI Taxonomy" id="1324013"/>
    <lineage>
        <taxon>Bacteria</taxon>
        <taxon>Bacillati</taxon>
        <taxon>Actinomycetota</taxon>
        <taxon>Actinomycetes</taxon>
        <taxon>Kitasatosporales</taxon>
        <taxon>Streptomycetaceae</taxon>
        <taxon>Streptomyces</taxon>
    </lineage>
</organism>
<sequence length="141" mass="15769">MTTQYAKPLPRVHDLNRAFFLGALDGRLVLQHCDACGHVWFPSAQSCPKCLSQEITWKPVSGRGRVWSWVVMHQRYIPAFADDLPYAVAFVELEEGPFMMTSIVGAEPEDLVCDMPVEVAFDQVTDEVALPKFRPVTGEAS</sequence>
<dbReference type="RefSeq" id="WP_189269567.1">
    <property type="nucleotide sequence ID" value="NZ_BMML01000052.1"/>
</dbReference>
<keyword evidence="4" id="KW-1185">Reference proteome</keyword>
<reference evidence="3" key="1">
    <citation type="journal article" date="2014" name="Int. J. Syst. Evol. Microbiol.">
        <title>Complete genome sequence of Corynebacterium casei LMG S-19264T (=DSM 44701T), isolated from a smear-ripened cheese.</title>
        <authorList>
            <consortium name="US DOE Joint Genome Institute (JGI-PGF)"/>
            <person name="Walter F."/>
            <person name="Albersmeier A."/>
            <person name="Kalinowski J."/>
            <person name="Ruckert C."/>
        </authorList>
    </citation>
    <scope>NUCLEOTIDE SEQUENCE</scope>
    <source>
        <strain evidence="3">CGMCC 4.7110</strain>
    </source>
</reference>
<proteinExistence type="predicted"/>
<gene>
    <name evidence="3" type="ORF">GCM10011578_098940</name>
</gene>
<dbReference type="SUPFAM" id="SSF50249">
    <property type="entry name" value="Nucleic acid-binding proteins"/>
    <property type="match status" value="1"/>
</dbReference>
<dbReference type="InterPro" id="IPR022002">
    <property type="entry name" value="ChsH2_Znr"/>
</dbReference>
<evidence type="ECO:0000259" key="2">
    <source>
        <dbReference type="Pfam" id="PF12172"/>
    </source>
</evidence>
<dbReference type="InterPro" id="IPR052513">
    <property type="entry name" value="Thioester_dehydratase-like"/>
</dbReference>
<reference evidence="3" key="2">
    <citation type="submission" date="2020-09" db="EMBL/GenBank/DDBJ databases">
        <authorList>
            <person name="Sun Q."/>
            <person name="Zhou Y."/>
        </authorList>
    </citation>
    <scope>NUCLEOTIDE SEQUENCE</scope>
    <source>
        <strain evidence="3">CGMCC 4.7110</strain>
    </source>
</reference>
<name>A0A917XQQ5_9ACTN</name>
<evidence type="ECO:0000259" key="1">
    <source>
        <dbReference type="Pfam" id="PF01796"/>
    </source>
</evidence>